<accession>A0A1J5IKA8</accession>
<organism evidence="1 2">
    <name type="scientific">Candidatus Wirthbacteria bacterium CG2_30_54_11</name>
    <dbReference type="NCBI Taxonomy" id="1817892"/>
    <lineage>
        <taxon>Bacteria</taxon>
        <taxon>Candidatus Wirthbacteria</taxon>
    </lineage>
</organism>
<dbReference type="EMBL" id="MNZT01000051">
    <property type="protein sequence ID" value="OIP97593.1"/>
    <property type="molecule type" value="Genomic_DNA"/>
</dbReference>
<protein>
    <submittedName>
        <fullName evidence="1">Uncharacterized protein</fullName>
    </submittedName>
</protein>
<name>A0A1J5IKA8_9BACT</name>
<evidence type="ECO:0000313" key="2">
    <source>
        <dbReference type="Proteomes" id="UP000183245"/>
    </source>
</evidence>
<reference evidence="1 2" key="1">
    <citation type="journal article" date="2016" name="Environ. Microbiol.">
        <title>Genomic resolution of a cold subsurface aquifer community provides metabolic insights for novel microbes adapted to high CO concentrations.</title>
        <authorList>
            <person name="Probst A.J."/>
            <person name="Castelle C.J."/>
            <person name="Singh A."/>
            <person name="Brown C.T."/>
            <person name="Anantharaman K."/>
            <person name="Sharon I."/>
            <person name="Hug L.A."/>
            <person name="Burstein D."/>
            <person name="Emerson J.B."/>
            <person name="Thomas B.C."/>
            <person name="Banfield J.F."/>
        </authorList>
    </citation>
    <scope>NUCLEOTIDE SEQUENCE [LARGE SCALE GENOMIC DNA]</scope>
    <source>
        <strain evidence="1">CG2_30_54_11</strain>
    </source>
</reference>
<proteinExistence type="predicted"/>
<gene>
    <name evidence="1" type="ORF">AUK40_02825</name>
</gene>
<comment type="caution">
    <text evidence="1">The sequence shown here is derived from an EMBL/GenBank/DDBJ whole genome shotgun (WGS) entry which is preliminary data.</text>
</comment>
<dbReference type="AlphaFoldDB" id="A0A1J5IKA8"/>
<sequence length="226" mass="25304">MSVPADYSVDQSDLVEFLIDYKDYLSTVLTILSTSDVASITARQLTDMVSTGQEVGREAGLIRLNSDFIRQDMNTAVFEVMPQNLKRMIEDAKALILGKTAQDEADKLAKQKDLQDVQDTVEAFLQAYIELDIDAAQALLTDSAGRTYELFAMGSDAIVDFLVVSTVEKEDYYIIVVKVTREVAQPPISGAITEVTFDRVTSSQEFQVIKESDAWKIRYVEFLEQD</sequence>
<dbReference type="Proteomes" id="UP000183245">
    <property type="component" value="Unassembled WGS sequence"/>
</dbReference>
<dbReference type="SUPFAM" id="SSF54427">
    <property type="entry name" value="NTF2-like"/>
    <property type="match status" value="1"/>
</dbReference>
<dbReference type="STRING" id="1817892.AUK40_02825"/>
<evidence type="ECO:0000313" key="1">
    <source>
        <dbReference type="EMBL" id="OIP97593.1"/>
    </source>
</evidence>
<dbReference type="InterPro" id="IPR032710">
    <property type="entry name" value="NTF2-like_dom_sf"/>
</dbReference>